<feature type="chain" id="PRO_5029786750" evidence="1">
    <location>
        <begin position="21"/>
        <end position="148"/>
    </location>
</feature>
<gene>
    <name evidence="2" type="ORF">HH216_05825</name>
</gene>
<reference evidence="2 3" key="1">
    <citation type="submission" date="2020-04" db="EMBL/GenBank/DDBJ databases">
        <title>Genome sequencing of novel species.</title>
        <authorList>
            <person name="Heo J."/>
            <person name="Kim S.-J."/>
            <person name="Kim J.-S."/>
            <person name="Hong S.-B."/>
            <person name="Kwon S.-W."/>
        </authorList>
    </citation>
    <scope>NUCLEOTIDE SEQUENCE [LARGE SCALE GENOMIC DNA]</scope>
    <source>
        <strain evidence="2 3">CJU-R4</strain>
    </source>
</reference>
<proteinExistence type="predicted"/>
<keyword evidence="1" id="KW-0732">Signal</keyword>
<evidence type="ECO:0000256" key="1">
    <source>
        <dbReference type="SAM" id="SignalP"/>
    </source>
</evidence>
<protein>
    <submittedName>
        <fullName evidence="2">DUF2141 domain-containing protein</fullName>
    </submittedName>
</protein>
<keyword evidence="3" id="KW-1185">Reference proteome</keyword>
<accession>A0A7L5DLD5</accession>
<evidence type="ECO:0000313" key="2">
    <source>
        <dbReference type="EMBL" id="QJD77993.1"/>
    </source>
</evidence>
<dbReference type="Proteomes" id="UP000501128">
    <property type="component" value="Chromosome"/>
</dbReference>
<dbReference type="AlphaFoldDB" id="A0A7L5DLD5"/>
<dbReference type="EMBL" id="CP051677">
    <property type="protein sequence ID" value="QJD77993.1"/>
    <property type="molecule type" value="Genomic_DNA"/>
</dbReference>
<evidence type="ECO:0000313" key="3">
    <source>
        <dbReference type="Proteomes" id="UP000501128"/>
    </source>
</evidence>
<feature type="signal peptide" evidence="1">
    <location>
        <begin position="1"/>
        <end position="20"/>
    </location>
</feature>
<dbReference type="KEGG" id="srho:HH216_05825"/>
<name>A0A7L5DLD5_9BACT</name>
<dbReference type="RefSeq" id="WP_169549937.1">
    <property type="nucleotide sequence ID" value="NZ_CP051677.1"/>
</dbReference>
<dbReference type="InterPro" id="IPR018673">
    <property type="entry name" value="DUF2141"/>
</dbReference>
<dbReference type="Pfam" id="PF09912">
    <property type="entry name" value="DUF2141"/>
    <property type="match status" value="1"/>
</dbReference>
<organism evidence="2 3">
    <name type="scientific">Spirosoma rhododendri</name>
    <dbReference type="NCBI Taxonomy" id="2728024"/>
    <lineage>
        <taxon>Bacteria</taxon>
        <taxon>Pseudomonadati</taxon>
        <taxon>Bacteroidota</taxon>
        <taxon>Cytophagia</taxon>
        <taxon>Cytophagales</taxon>
        <taxon>Cytophagaceae</taxon>
        <taxon>Spirosoma</taxon>
    </lineage>
</organism>
<sequence>MKAILSTFVLFVALLSHSFAFTTTLPADSATHKLTVTISGLTQRTGKLYVGLATDDKSLMGKSAITQTIDVPATGDATLTFADLKPGKYAVRLYQDLNDNKQMDFSGQMPTEPFGFSNVTMLMGPPSFDQCAFVLDGDKAVSVSVIEM</sequence>